<organism evidence="1 2">
    <name type="scientific">Streptomyces olivochromogenes</name>
    <dbReference type="NCBI Taxonomy" id="1963"/>
    <lineage>
        <taxon>Bacteria</taxon>
        <taxon>Bacillati</taxon>
        <taxon>Actinomycetota</taxon>
        <taxon>Actinomycetes</taxon>
        <taxon>Kitasatosporales</taxon>
        <taxon>Streptomycetaceae</taxon>
        <taxon>Streptomyces</taxon>
    </lineage>
</organism>
<proteinExistence type="predicted"/>
<comment type="caution">
    <text evidence="1">The sequence shown here is derived from an EMBL/GenBank/DDBJ whole genome shotgun (WGS) entry which is preliminary data.</text>
</comment>
<keyword evidence="2" id="KW-1185">Reference proteome</keyword>
<dbReference type="RefSeq" id="WP_067380643.1">
    <property type="nucleotide sequence ID" value="NZ_BDQI01000030.1"/>
</dbReference>
<sequence length="77" mass="8342">MAFQALWWHLARTGHLFDARVDMDGARRTRVRFALGSPAYPATVGLAYVSAPLTPAAHGLIAVYCGFNQVPVATRNA</sequence>
<dbReference type="Proteomes" id="UP000217446">
    <property type="component" value="Unassembled WGS sequence"/>
</dbReference>
<evidence type="ECO:0000313" key="1">
    <source>
        <dbReference type="EMBL" id="GAX56887.1"/>
    </source>
</evidence>
<accession>A0A250VRQ8</accession>
<gene>
    <name evidence="1" type="ORF">SO3561_08455</name>
</gene>
<name>A0A250VRQ8_STROL</name>
<protein>
    <submittedName>
        <fullName evidence="1">Uncharacterized protein</fullName>
    </submittedName>
</protein>
<reference evidence="2" key="1">
    <citation type="submission" date="2017-05" db="EMBL/GenBank/DDBJ databases">
        <title>Streptomyces olivochromogenes NBRC 3561 whole genome shotgun sequence.</title>
        <authorList>
            <person name="Dohra H."/>
            <person name="Kodani S."/>
        </authorList>
    </citation>
    <scope>NUCLEOTIDE SEQUENCE [LARGE SCALE GENOMIC DNA]</scope>
    <source>
        <strain evidence="2">NBRC 3561</strain>
    </source>
</reference>
<dbReference type="EMBL" id="BDQI01000030">
    <property type="protein sequence ID" value="GAX56887.1"/>
    <property type="molecule type" value="Genomic_DNA"/>
</dbReference>
<dbReference type="AlphaFoldDB" id="A0A250VRQ8"/>
<evidence type="ECO:0000313" key="2">
    <source>
        <dbReference type="Proteomes" id="UP000217446"/>
    </source>
</evidence>